<gene>
    <name evidence="2" type="ORF">GA0070617_2777</name>
</gene>
<organism evidence="2 3">
    <name type="scientific">Micromonospora yangpuensis</name>
    <dbReference type="NCBI Taxonomy" id="683228"/>
    <lineage>
        <taxon>Bacteria</taxon>
        <taxon>Bacillati</taxon>
        <taxon>Actinomycetota</taxon>
        <taxon>Actinomycetes</taxon>
        <taxon>Micromonosporales</taxon>
        <taxon>Micromonosporaceae</taxon>
        <taxon>Micromonospora</taxon>
    </lineage>
</organism>
<dbReference type="Pfam" id="PF01261">
    <property type="entry name" value="AP_endonuc_2"/>
    <property type="match status" value="1"/>
</dbReference>
<sequence length="301" mass="32428">MSGVRPVLHSYALRDYPVGHVLRVAAADAWPAIELSSWHFDTEFDAENVHGGITDAVRTAGRYGVEVFCADYWAVFTAADEAERAMWVEKARTVVDACAANGITLVNGAGGWLVREGRDWDLDWTANGSALASEAHLSRAADCYRQLAGYAASRGVRVAVEVHPNTVHDTVAATARLLDLADHDNLFVTLDPANAAPLGLADRDPAVIDPVADRVVYFHLKNCLVRGGAGDFTVDAAAGVVDNYRWLERLTRMPAVTEVAVEYCGDGDPHPRLAAGRRYLADTLRLVTVGPGRGRPQGPVT</sequence>
<evidence type="ECO:0000259" key="1">
    <source>
        <dbReference type="Pfam" id="PF01261"/>
    </source>
</evidence>
<name>A0A1C6ULS4_9ACTN</name>
<dbReference type="Gene3D" id="3.20.20.150">
    <property type="entry name" value="Divalent-metal-dependent TIM barrel enzymes"/>
    <property type="match status" value="1"/>
</dbReference>
<dbReference type="RefSeq" id="WP_091437236.1">
    <property type="nucleotide sequence ID" value="NZ_BMMJ01000009.1"/>
</dbReference>
<protein>
    <submittedName>
        <fullName evidence="2">Sugar phosphate isomerase/epimerase</fullName>
    </submittedName>
</protein>
<keyword evidence="3" id="KW-1185">Reference proteome</keyword>
<evidence type="ECO:0000313" key="3">
    <source>
        <dbReference type="Proteomes" id="UP000198937"/>
    </source>
</evidence>
<proteinExistence type="predicted"/>
<dbReference type="InterPro" id="IPR036237">
    <property type="entry name" value="Xyl_isomerase-like_sf"/>
</dbReference>
<accession>A0A1C6ULS4</accession>
<dbReference type="AlphaFoldDB" id="A0A1C6ULS4"/>
<dbReference type="GO" id="GO:0016853">
    <property type="term" value="F:isomerase activity"/>
    <property type="evidence" value="ECO:0007669"/>
    <property type="project" value="UniProtKB-KW"/>
</dbReference>
<dbReference type="InterPro" id="IPR013022">
    <property type="entry name" value="Xyl_isomerase-like_TIM-brl"/>
</dbReference>
<keyword evidence="2" id="KW-0413">Isomerase</keyword>
<dbReference type="STRING" id="683228.GA0070617_2777"/>
<feature type="domain" description="Xylose isomerase-like TIM barrel" evidence="1">
    <location>
        <begin position="29"/>
        <end position="281"/>
    </location>
</feature>
<dbReference type="SUPFAM" id="SSF51658">
    <property type="entry name" value="Xylose isomerase-like"/>
    <property type="match status" value="1"/>
</dbReference>
<dbReference type="PANTHER" id="PTHR12110">
    <property type="entry name" value="HYDROXYPYRUVATE ISOMERASE"/>
    <property type="match status" value="1"/>
</dbReference>
<dbReference type="InterPro" id="IPR050312">
    <property type="entry name" value="IolE/XylAMocC-like"/>
</dbReference>
<reference evidence="2 3" key="1">
    <citation type="submission" date="2016-06" db="EMBL/GenBank/DDBJ databases">
        <authorList>
            <person name="Kjaerup R.B."/>
            <person name="Dalgaard T.S."/>
            <person name="Juul-Madsen H.R."/>
        </authorList>
    </citation>
    <scope>NUCLEOTIDE SEQUENCE [LARGE SCALE GENOMIC DNA]</scope>
    <source>
        <strain evidence="2 3">DSM 45577</strain>
    </source>
</reference>
<evidence type="ECO:0000313" key="2">
    <source>
        <dbReference type="EMBL" id="SCL54823.1"/>
    </source>
</evidence>
<dbReference type="OrthoDB" id="3343089at2"/>
<dbReference type="EMBL" id="FMIA01000002">
    <property type="protein sequence ID" value="SCL54823.1"/>
    <property type="molecule type" value="Genomic_DNA"/>
</dbReference>
<dbReference type="Proteomes" id="UP000198937">
    <property type="component" value="Unassembled WGS sequence"/>
</dbReference>